<dbReference type="AlphaFoldDB" id="A0A6C0EJW9"/>
<proteinExistence type="predicted"/>
<protein>
    <recommendedName>
        <fullName evidence="1">DUF4326 domain-containing protein</fullName>
    </recommendedName>
</protein>
<dbReference type="EMBL" id="MN738877">
    <property type="protein sequence ID" value="QHT29466.1"/>
    <property type="molecule type" value="Genomic_DNA"/>
</dbReference>
<dbReference type="InterPro" id="IPR025475">
    <property type="entry name" value="DUF4326"/>
</dbReference>
<dbReference type="Pfam" id="PF14216">
    <property type="entry name" value="DUF4326"/>
    <property type="match status" value="1"/>
</dbReference>
<organism evidence="2">
    <name type="scientific">viral metagenome</name>
    <dbReference type="NCBI Taxonomy" id="1070528"/>
    <lineage>
        <taxon>unclassified sequences</taxon>
        <taxon>metagenomes</taxon>
        <taxon>organismal metagenomes</taxon>
    </lineage>
</organism>
<name>A0A6C0EJW9_9ZZZZ</name>
<evidence type="ECO:0000259" key="1">
    <source>
        <dbReference type="Pfam" id="PF14216"/>
    </source>
</evidence>
<reference evidence="2" key="1">
    <citation type="journal article" date="2020" name="Nature">
        <title>Giant virus diversity and host interactions through global metagenomics.</title>
        <authorList>
            <person name="Schulz F."/>
            <person name="Roux S."/>
            <person name="Paez-Espino D."/>
            <person name="Jungbluth S."/>
            <person name="Walsh D.A."/>
            <person name="Denef V.J."/>
            <person name="McMahon K.D."/>
            <person name="Konstantinidis K.T."/>
            <person name="Eloe-Fadrosh E.A."/>
            <person name="Kyrpides N.C."/>
            <person name="Woyke T."/>
        </authorList>
    </citation>
    <scope>NUCLEOTIDE SEQUENCE</scope>
    <source>
        <strain evidence="2">GVMAG-M-3300005589-24</strain>
    </source>
</reference>
<sequence length="118" mass="13795">MTHKICLKISNLRKLGYFSLREWMEEPGNVYVGRRGRLWITEEDKTKTLFMYPDSKWKNPYKVGGEMSLERSLQLYREYLTSTGLINEVQELKGLNLGCFCKDGEKCHAQLLVDLIEA</sequence>
<accession>A0A6C0EJW9</accession>
<feature type="domain" description="DUF4326" evidence="1">
    <location>
        <begin position="21"/>
        <end position="113"/>
    </location>
</feature>
<evidence type="ECO:0000313" key="2">
    <source>
        <dbReference type="EMBL" id="QHT29466.1"/>
    </source>
</evidence>